<dbReference type="Gene3D" id="1.10.287.1060">
    <property type="entry name" value="ESAT-6-like"/>
    <property type="match status" value="1"/>
</dbReference>
<dbReference type="InterPro" id="IPR036689">
    <property type="entry name" value="ESAT-6-like_sf"/>
</dbReference>
<name>A0A9D2J527_9MICO</name>
<evidence type="ECO:0000313" key="3">
    <source>
        <dbReference type="Proteomes" id="UP000824037"/>
    </source>
</evidence>
<evidence type="ECO:0000256" key="1">
    <source>
        <dbReference type="RuleBase" id="RU362001"/>
    </source>
</evidence>
<dbReference type="InterPro" id="IPR010310">
    <property type="entry name" value="T7SS_ESAT-6-like"/>
</dbReference>
<organism evidence="2 3">
    <name type="scientific">Candidatus Ruania gallistercoris</name>
    <dbReference type="NCBI Taxonomy" id="2838746"/>
    <lineage>
        <taxon>Bacteria</taxon>
        <taxon>Bacillati</taxon>
        <taxon>Actinomycetota</taxon>
        <taxon>Actinomycetes</taxon>
        <taxon>Micrococcales</taxon>
        <taxon>Ruaniaceae</taxon>
        <taxon>Ruania</taxon>
    </lineage>
</organism>
<gene>
    <name evidence="2" type="ORF">H9815_16155</name>
</gene>
<comment type="similarity">
    <text evidence="1">Belongs to the WXG100 family.</text>
</comment>
<comment type="caution">
    <text evidence="2">The sequence shown here is derived from an EMBL/GenBank/DDBJ whole genome shotgun (WGS) entry which is preliminary data.</text>
</comment>
<reference evidence="2" key="2">
    <citation type="submission" date="2021-04" db="EMBL/GenBank/DDBJ databases">
        <authorList>
            <person name="Gilroy R."/>
        </authorList>
    </citation>
    <scope>NUCLEOTIDE SEQUENCE</scope>
    <source>
        <strain evidence="2">ChiGjej4B4-7305</strain>
    </source>
</reference>
<dbReference type="AlphaFoldDB" id="A0A9D2J527"/>
<protein>
    <recommendedName>
        <fullName evidence="1">ESAT-6-like protein</fullName>
    </recommendedName>
</protein>
<reference evidence="2" key="1">
    <citation type="journal article" date="2021" name="PeerJ">
        <title>Extensive microbial diversity within the chicken gut microbiome revealed by metagenomics and culture.</title>
        <authorList>
            <person name="Gilroy R."/>
            <person name="Ravi A."/>
            <person name="Getino M."/>
            <person name="Pursley I."/>
            <person name="Horton D.L."/>
            <person name="Alikhan N.F."/>
            <person name="Baker D."/>
            <person name="Gharbi K."/>
            <person name="Hall N."/>
            <person name="Watson M."/>
            <person name="Adriaenssens E.M."/>
            <person name="Foster-Nyarko E."/>
            <person name="Jarju S."/>
            <person name="Secka A."/>
            <person name="Antonio M."/>
            <person name="Oren A."/>
            <person name="Chaudhuri R.R."/>
            <person name="La Ragione R."/>
            <person name="Hildebrand F."/>
            <person name="Pallen M.J."/>
        </authorList>
    </citation>
    <scope>NUCLEOTIDE SEQUENCE</scope>
    <source>
        <strain evidence="2">ChiGjej4B4-7305</strain>
    </source>
</reference>
<accession>A0A9D2J527</accession>
<dbReference type="Proteomes" id="UP000824037">
    <property type="component" value="Unassembled WGS sequence"/>
</dbReference>
<sequence length="96" mass="10444">MPRFEVDSAEVARAGASARASATIINTEVTNMMRHLTALQSSWRGGASAAFGALITDWRATQRQVEASLDNISHALDASARQYADVETSNLRMFSR</sequence>
<dbReference type="NCBIfam" id="TIGR03930">
    <property type="entry name" value="WXG100_ESAT6"/>
    <property type="match status" value="1"/>
</dbReference>
<dbReference type="SUPFAM" id="SSF140453">
    <property type="entry name" value="EsxAB dimer-like"/>
    <property type="match status" value="1"/>
</dbReference>
<dbReference type="Pfam" id="PF06013">
    <property type="entry name" value="WXG100"/>
    <property type="match status" value="1"/>
</dbReference>
<dbReference type="EMBL" id="DXBY01000278">
    <property type="protein sequence ID" value="HIZ37310.1"/>
    <property type="molecule type" value="Genomic_DNA"/>
</dbReference>
<evidence type="ECO:0000313" key="2">
    <source>
        <dbReference type="EMBL" id="HIZ37310.1"/>
    </source>
</evidence>
<proteinExistence type="inferred from homology"/>